<keyword evidence="4 7" id="KW-0238">DNA-binding</keyword>
<comment type="similarity">
    <text evidence="1">In the C-terminal section; belongs to the class-I pyridoxal-phosphate-dependent aminotransferase family.</text>
</comment>
<keyword evidence="5" id="KW-0804">Transcription</keyword>
<dbReference type="InterPro" id="IPR000524">
    <property type="entry name" value="Tscrpt_reg_HTH_GntR"/>
</dbReference>
<dbReference type="PANTHER" id="PTHR46577">
    <property type="entry name" value="HTH-TYPE TRANSCRIPTIONAL REGULATORY PROTEIN GABR"/>
    <property type="match status" value="1"/>
</dbReference>
<dbReference type="PROSITE" id="PS50949">
    <property type="entry name" value="HTH_GNTR"/>
    <property type="match status" value="1"/>
</dbReference>
<dbReference type="InterPro" id="IPR051446">
    <property type="entry name" value="HTH_trans_reg/aminotransferase"/>
</dbReference>
<dbReference type="SUPFAM" id="SSF46785">
    <property type="entry name" value="Winged helix' DNA-binding domain"/>
    <property type="match status" value="1"/>
</dbReference>
<keyword evidence="3" id="KW-0805">Transcription regulation</keyword>
<dbReference type="InterPro" id="IPR036390">
    <property type="entry name" value="WH_DNA-bd_sf"/>
</dbReference>
<dbReference type="Pfam" id="PF00392">
    <property type="entry name" value="GntR"/>
    <property type="match status" value="1"/>
</dbReference>
<dbReference type="CDD" id="cd00609">
    <property type="entry name" value="AAT_like"/>
    <property type="match status" value="1"/>
</dbReference>
<dbReference type="EMBL" id="JACCCC010000001">
    <property type="protein sequence ID" value="NYE48380.1"/>
    <property type="molecule type" value="Genomic_DNA"/>
</dbReference>
<dbReference type="SMART" id="SM00345">
    <property type="entry name" value="HTH_GNTR"/>
    <property type="match status" value="1"/>
</dbReference>
<dbReference type="Gene3D" id="3.90.1150.10">
    <property type="entry name" value="Aspartate Aminotransferase, domain 1"/>
    <property type="match status" value="1"/>
</dbReference>
<evidence type="ECO:0000256" key="2">
    <source>
        <dbReference type="ARBA" id="ARBA00022898"/>
    </source>
</evidence>
<dbReference type="InterPro" id="IPR004839">
    <property type="entry name" value="Aminotransferase_I/II_large"/>
</dbReference>
<evidence type="ECO:0000313" key="7">
    <source>
        <dbReference type="EMBL" id="NYE48380.1"/>
    </source>
</evidence>
<dbReference type="RefSeq" id="WP_179644174.1">
    <property type="nucleotide sequence ID" value="NZ_BAAAYY010000004.1"/>
</dbReference>
<evidence type="ECO:0000256" key="5">
    <source>
        <dbReference type="ARBA" id="ARBA00023163"/>
    </source>
</evidence>
<dbReference type="SUPFAM" id="SSF53383">
    <property type="entry name" value="PLP-dependent transferases"/>
    <property type="match status" value="1"/>
</dbReference>
<dbReference type="Gene3D" id="3.40.640.10">
    <property type="entry name" value="Type I PLP-dependent aspartate aminotransferase-like (Major domain)"/>
    <property type="match status" value="1"/>
</dbReference>
<dbReference type="Gene3D" id="1.10.10.10">
    <property type="entry name" value="Winged helix-like DNA-binding domain superfamily/Winged helix DNA-binding domain"/>
    <property type="match status" value="1"/>
</dbReference>
<dbReference type="InterPro" id="IPR036388">
    <property type="entry name" value="WH-like_DNA-bd_sf"/>
</dbReference>
<dbReference type="Pfam" id="PF00155">
    <property type="entry name" value="Aminotran_1_2"/>
    <property type="match status" value="1"/>
</dbReference>
<reference evidence="7 8" key="1">
    <citation type="submission" date="2020-07" db="EMBL/GenBank/DDBJ databases">
        <title>Sequencing the genomes of 1000 actinobacteria strains.</title>
        <authorList>
            <person name="Klenk H.-P."/>
        </authorList>
    </citation>
    <scope>NUCLEOTIDE SEQUENCE [LARGE SCALE GENOMIC DNA]</scope>
    <source>
        <strain evidence="7 8">CXB654</strain>
    </source>
</reference>
<sequence>MAVGERRINGHLLARLIGAKARERPYYLAVGRAISGLVLDGRIPTHTRLPAERDLAAALRLSRNTVTAAYTWLRENGYLDSRQGAGSWTALPDTGAGAGAPFVPVTEHIDLGVAALPAIEGVEAAARLAVDQLAAHVGGQGYALFGLPELRHAIARRYVERGLPTTPEQIFVTNGAQHAVALLMELLIEPGDGVLVESPTYPHPLATARHLGARLRTVGVPRGGWEMDNVVDAFRQWRPNLAYLVPDFHNPTGALMDDRERATVVAEAAKAGTSIIVDETVAELAIDSGDQPAPMAAHDRDGRVFSVGSATKLLWGGLRVGWIRATPPMVSRLMALRQRFDLSTPILEQLVVTHLLADLMRIRTERSRQLRRNRDALAAALRDRLPEWRFDTPSGGLVLWAQMPRPVATALGEAASRHGVHLAPGPVFGAEGTLEHYVRLVHTQPPEALADAVRRLADAYADTVAKPAPAPRELYV</sequence>
<keyword evidence="8" id="KW-1185">Reference proteome</keyword>
<dbReference type="PRINTS" id="PR00035">
    <property type="entry name" value="HTHGNTR"/>
</dbReference>
<evidence type="ECO:0000256" key="4">
    <source>
        <dbReference type="ARBA" id="ARBA00023125"/>
    </source>
</evidence>
<keyword evidence="2" id="KW-0663">Pyridoxal phosphate</keyword>
<dbReference type="AlphaFoldDB" id="A0A852U354"/>
<protein>
    <submittedName>
        <fullName evidence="7">DNA-binding transcriptional MocR family regulator</fullName>
    </submittedName>
</protein>
<evidence type="ECO:0000256" key="1">
    <source>
        <dbReference type="ARBA" id="ARBA00005384"/>
    </source>
</evidence>
<feature type="domain" description="HTH gntR-type" evidence="6">
    <location>
        <begin position="24"/>
        <end position="92"/>
    </location>
</feature>
<organism evidence="7 8">
    <name type="scientific">Spinactinospora alkalitolerans</name>
    <dbReference type="NCBI Taxonomy" id="687207"/>
    <lineage>
        <taxon>Bacteria</taxon>
        <taxon>Bacillati</taxon>
        <taxon>Actinomycetota</taxon>
        <taxon>Actinomycetes</taxon>
        <taxon>Streptosporangiales</taxon>
        <taxon>Nocardiopsidaceae</taxon>
        <taxon>Spinactinospora</taxon>
    </lineage>
</organism>
<dbReference type="PANTHER" id="PTHR46577:SF1">
    <property type="entry name" value="HTH-TYPE TRANSCRIPTIONAL REGULATORY PROTEIN GABR"/>
    <property type="match status" value="1"/>
</dbReference>
<dbReference type="GO" id="GO:0030170">
    <property type="term" value="F:pyridoxal phosphate binding"/>
    <property type="evidence" value="ECO:0007669"/>
    <property type="project" value="InterPro"/>
</dbReference>
<dbReference type="GO" id="GO:0003677">
    <property type="term" value="F:DNA binding"/>
    <property type="evidence" value="ECO:0007669"/>
    <property type="project" value="UniProtKB-KW"/>
</dbReference>
<dbReference type="InterPro" id="IPR015422">
    <property type="entry name" value="PyrdxlP-dep_Trfase_small"/>
</dbReference>
<dbReference type="GO" id="GO:0003700">
    <property type="term" value="F:DNA-binding transcription factor activity"/>
    <property type="evidence" value="ECO:0007669"/>
    <property type="project" value="InterPro"/>
</dbReference>
<dbReference type="CDD" id="cd07377">
    <property type="entry name" value="WHTH_GntR"/>
    <property type="match status" value="1"/>
</dbReference>
<dbReference type="InterPro" id="IPR015424">
    <property type="entry name" value="PyrdxlP-dep_Trfase"/>
</dbReference>
<evidence type="ECO:0000256" key="3">
    <source>
        <dbReference type="ARBA" id="ARBA00023015"/>
    </source>
</evidence>
<gene>
    <name evidence="7" type="ORF">HDA32_003500</name>
</gene>
<comment type="caution">
    <text evidence="7">The sequence shown here is derived from an EMBL/GenBank/DDBJ whole genome shotgun (WGS) entry which is preliminary data.</text>
</comment>
<evidence type="ECO:0000313" key="8">
    <source>
        <dbReference type="Proteomes" id="UP000589036"/>
    </source>
</evidence>
<name>A0A852U354_9ACTN</name>
<accession>A0A852U354</accession>
<dbReference type="Proteomes" id="UP000589036">
    <property type="component" value="Unassembled WGS sequence"/>
</dbReference>
<evidence type="ECO:0000259" key="6">
    <source>
        <dbReference type="PROSITE" id="PS50949"/>
    </source>
</evidence>
<proteinExistence type="inferred from homology"/>
<dbReference type="InterPro" id="IPR015421">
    <property type="entry name" value="PyrdxlP-dep_Trfase_major"/>
</dbReference>